<dbReference type="OrthoDB" id="9804207at2"/>
<dbReference type="GO" id="GO:0016491">
    <property type="term" value="F:oxidoreductase activity"/>
    <property type="evidence" value="ECO:0007669"/>
    <property type="project" value="UniProtKB-KW"/>
</dbReference>
<evidence type="ECO:0000256" key="2">
    <source>
        <dbReference type="ARBA" id="ARBA00007118"/>
    </source>
</evidence>
<evidence type="ECO:0000256" key="5">
    <source>
        <dbReference type="ARBA" id="ARBA00022857"/>
    </source>
</evidence>
<keyword evidence="4" id="KW-0288">FMN</keyword>
<keyword evidence="3" id="KW-0285">Flavoprotein</keyword>
<evidence type="ECO:0000313" key="9">
    <source>
        <dbReference type="EMBL" id="PPK80447.1"/>
    </source>
</evidence>
<dbReference type="CDD" id="cd02135">
    <property type="entry name" value="YdjA-like"/>
    <property type="match status" value="1"/>
</dbReference>
<evidence type="ECO:0000313" key="10">
    <source>
        <dbReference type="Proteomes" id="UP000237749"/>
    </source>
</evidence>
<sequence length="182" mass="20879">MTVSEIIRERCTIREFNDKKVSLDTITELLETSVWAPYHGIPEPWRFIVFSENGMERLIDMILQALSLPERKEYGEKLKTYLRTVPVAIAVVGKLDRNQKIMDEVSASVSALIQNFQLAAWEKEIGVVWKTQSYMYAPQISKSLVLKPDEKLAGVLLCGYFDKKPTERFRKSAASRTTYVKA</sequence>
<accession>A0A2S6HRY9</accession>
<evidence type="ECO:0000256" key="1">
    <source>
        <dbReference type="ARBA" id="ARBA00001917"/>
    </source>
</evidence>
<organism evidence="9 10">
    <name type="scientific">Lacrimispora xylanisolvens</name>
    <dbReference type="NCBI Taxonomy" id="384636"/>
    <lineage>
        <taxon>Bacteria</taxon>
        <taxon>Bacillati</taxon>
        <taxon>Bacillota</taxon>
        <taxon>Clostridia</taxon>
        <taxon>Lachnospirales</taxon>
        <taxon>Lachnospiraceae</taxon>
        <taxon>Lacrimispora</taxon>
    </lineage>
</organism>
<dbReference type="Proteomes" id="UP000237749">
    <property type="component" value="Unassembled WGS sequence"/>
</dbReference>
<name>A0A2S6HRY9_9FIRM</name>
<dbReference type="SUPFAM" id="SSF55469">
    <property type="entry name" value="FMN-dependent nitroreductase-like"/>
    <property type="match status" value="1"/>
</dbReference>
<dbReference type="InterPro" id="IPR029479">
    <property type="entry name" value="Nitroreductase"/>
</dbReference>
<dbReference type="InterPro" id="IPR052530">
    <property type="entry name" value="NAD(P)H_nitroreductase"/>
</dbReference>
<dbReference type="InterPro" id="IPR000415">
    <property type="entry name" value="Nitroreductase-like"/>
</dbReference>
<dbReference type="InterPro" id="IPR026021">
    <property type="entry name" value="YdjA-like"/>
</dbReference>
<evidence type="ECO:0000256" key="6">
    <source>
        <dbReference type="ARBA" id="ARBA00023002"/>
    </source>
</evidence>
<dbReference type="PANTHER" id="PTHR43821">
    <property type="entry name" value="NAD(P)H NITROREDUCTASE YDJA-RELATED"/>
    <property type="match status" value="1"/>
</dbReference>
<reference evidence="9 10" key="1">
    <citation type="submission" date="2018-02" db="EMBL/GenBank/DDBJ databases">
        <title>Genomic Encyclopedia of Archaeal and Bacterial Type Strains, Phase II (KMG-II): from individual species to whole genera.</title>
        <authorList>
            <person name="Goeker M."/>
        </authorList>
    </citation>
    <scope>NUCLEOTIDE SEQUENCE [LARGE SCALE GENOMIC DNA]</scope>
    <source>
        <strain evidence="9 10">DSM 3808</strain>
    </source>
</reference>
<dbReference type="Gene3D" id="3.40.109.10">
    <property type="entry name" value="NADH Oxidase"/>
    <property type="match status" value="1"/>
</dbReference>
<evidence type="ECO:0000259" key="8">
    <source>
        <dbReference type="Pfam" id="PF00881"/>
    </source>
</evidence>
<comment type="caution">
    <text evidence="9">The sequence shown here is derived from an EMBL/GenBank/DDBJ whole genome shotgun (WGS) entry which is preliminary data.</text>
</comment>
<comment type="similarity">
    <text evidence="2">Belongs to the nitroreductase family.</text>
</comment>
<dbReference type="PANTHER" id="PTHR43821:SF1">
    <property type="entry name" value="NAD(P)H NITROREDUCTASE YDJA-RELATED"/>
    <property type="match status" value="1"/>
</dbReference>
<comment type="cofactor">
    <cofactor evidence="1">
        <name>FMN</name>
        <dbReference type="ChEBI" id="CHEBI:58210"/>
    </cofactor>
</comment>
<protein>
    <submittedName>
        <fullName evidence="9">Nitroreductase</fullName>
    </submittedName>
</protein>
<proteinExistence type="inferred from homology"/>
<dbReference type="AlphaFoldDB" id="A0A2S6HRY9"/>
<keyword evidence="6" id="KW-0560">Oxidoreductase</keyword>
<gene>
    <name evidence="9" type="ORF">BXY41_10637</name>
</gene>
<dbReference type="EMBL" id="PTJA01000006">
    <property type="protein sequence ID" value="PPK80447.1"/>
    <property type="molecule type" value="Genomic_DNA"/>
</dbReference>
<keyword evidence="5" id="KW-0521">NADP</keyword>
<dbReference type="Pfam" id="PF00881">
    <property type="entry name" value="Nitroreductase"/>
    <property type="match status" value="1"/>
</dbReference>
<keyword evidence="7" id="KW-0520">NAD</keyword>
<evidence type="ECO:0000256" key="4">
    <source>
        <dbReference type="ARBA" id="ARBA00022643"/>
    </source>
</evidence>
<keyword evidence="10" id="KW-1185">Reference proteome</keyword>
<evidence type="ECO:0000256" key="3">
    <source>
        <dbReference type="ARBA" id="ARBA00022630"/>
    </source>
</evidence>
<dbReference type="RefSeq" id="WP_104437150.1">
    <property type="nucleotide sequence ID" value="NZ_PTJA01000006.1"/>
</dbReference>
<evidence type="ECO:0000256" key="7">
    <source>
        <dbReference type="ARBA" id="ARBA00023027"/>
    </source>
</evidence>
<feature type="domain" description="Nitroreductase" evidence="8">
    <location>
        <begin position="7"/>
        <end position="160"/>
    </location>
</feature>